<dbReference type="InterPro" id="IPR014436">
    <property type="entry name" value="Extradiol_dOase_DODA"/>
</dbReference>
<reference evidence="7" key="1">
    <citation type="submission" date="2022-07" db="EMBL/GenBank/DDBJ databases">
        <title>Complete genome sequence of Salinispirillum sp. LH10-3-1 capable of multiple carbohydrate inversion isolated from a soda lake.</title>
        <authorList>
            <person name="Liu J."/>
            <person name="Zhai Y."/>
            <person name="Zhang H."/>
            <person name="Yang H."/>
            <person name="Qu J."/>
            <person name="Li J."/>
        </authorList>
    </citation>
    <scope>NUCLEOTIDE SEQUENCE</scope>
    <source>
        <strain evidence="7">LH 10-3-1</strain>
    </source>
</reference>
<dbReference type="Gene3D" id="3.40.830.10">
    <property type="entry name" value="LigB-like"/>
    <property type="match status" value="1"/>
</dbReference>
<protein>
    <submittedName>
        <fullName evidence="7">Dioxygenase</fullName>
    </submittedName>
</protein>
<evidence type="ECO:0000259" key="6">
    <source>
        <dbReference type="Pfam" id="PF02900"/>
    </source>
</evidence>
<dbReference type="CDD" id="cd07363">
    <property type="entry name" value="45_DOPA_Dioxygenase"/>
    <property type="match status" value="1"/>
</dbReference>
<feature type="domain" description="Extradiol ring-cleavage dioxygenase class III enzyme subunit B" evidence="6">
    <location>
        <begin position="8"/>
        <end position="252"/>
    </location>
</feature>
<dbReference type="PIRSF" id="PIRSF006157">
    <property type="entry name" value="Doxgns_DODA"/>
    <property type="match status" value="1"/>
</dbReference>
<keyword evidence="7" id="KW-0223">Dioxygenase</keyword>
<dbReference type="GO" id="GO:0016702">
    <property type="term" value="F:oxidoreductase activity, acting on single donors with incorporation of molecular oxygen, incorporation of two atoms of oxygen"/>
    <property type="evidence" value="ECO:0007669"/>
    <property type="project" value="UniProtKB-ARBA"/>
</dbReference>
<dbReference type="RefSeq" id="WP_304994640.1">
    <property type="nucleotide sequence ID" value="NZ_CP101717.1"/>
</dbReference>
<comment type="cofactor">
    <cofactor evidence="1">
        <name>Zn(2+)</name>
        <dbReference type="ChEBI" id="CHEBI:29105"/>
    </cofactor>
</comment>
<dbReference type="GO" id="GO:0008270">
    <property type="term" value="F:zinc ion binding"/>
    <property type="evidence" value="ECO:0007669"/>
    <property type="project" value="InterPro"/>
</dbReference>
<keyword evidence="4" id="KW-0862">Zinc</keyword>
<dbReference type="InterPro" id="IPR004183">
    <property type="entry name" value="Xdiol_dOase_suB"/>
</dbReference>
<sequence>MSTVRFPTYFLSHGGGPWSYMDGSMRESFAVLEAQLKALPDELPERPKAVLVITGHWEANQLRVSAAEQPGMVYDYFGFPDYTYDIVYPAPGSPELARRVKTLLDAAGQPTALDDEQGYDHGTFVPLSVMYPDADMPVVMLSMRSDYDPETHLAIGRALAPLRDEGVLIIGSGFSYHNLRLMGPEGKAPSEAFDAWLQKSLIQCSTAERTARLNQWEQAPAARIAHAREDHLVPLFVVVGAAEDEAAECVYHEKDWRGGITASSFRFG</sequence>
<evidence type="ECO:0000313" key="7">
    <source>
        <dbReference type="EMBL" id="WLD57354.1"/>
    </source>
</evidence>
<accession>A0AB38YDC7</accession>
<organism evidence="7">
    <name type="scientific">Salinispirillum sp. LH 10-3-1</name>
    <dbReference type="NCBI Taxonomy" id="2952525"/>
    <lineage>
        <taxon>Bacteria</taxon>
        <taxon>Pseudomonadati</taxon>
        <taxon>Pseudomonadota</taxon>
        <taxon>Gammaproteobacteria</taxon>
        <taxon>Oceanospirillales</taxon>
        <taxon>Saccharospirillaceae</taxon>
        <taxon>Salinispirillum</taxon>
    </lineage>
</organism>
<name>A0AB38YDC7_9GAMM</name>
<dbReference type="SUPFAM" id="SSF53213">
    <property type="entry name" value="LigB-like"/>
    <property type="match status" value="1"/>
</dbReference>
<keyword evidence="3" id="KW-0479">Metal-binding</keyword>
<keyword evidence="5" id="KW-0560">Oxidoreductase</keyword>
<dbReference type="EMBL" id="CP101717">
    <property type="protein sequence ID" value="WLD57354.1"/>
    <property type="molecule type" value="Genomic_DNA"/>
</dbReference>
<dbReference type="Pfam" id="PF02900">
    <property type="entry name" value="LigB"/>
    <property type="match status" value="1"/>
</dbReference>
<gene>
    <name evidence="7" type="ORF">NFC81_11575</name>
</gene>
<dbReference type="GO" id="GO:0008198">
    <property type="term" value="F:ferrous iron binding"/>
    <property type="evidence" value="ECO:0007669"/>
    <property type="project" value="InterPro"/>
</dbReference>
<dbReference type="PANTHER" id="PTHR30096">
    <property type="entry name" value="4,5-DOPA DIOXYGENASE EXTRADIOL-LIKE PROTEIN"/>
    <property type="match status" value="1"/>
</dbReference>
<evidence type="ECO:0000256" key="3">
    <source>
        <dbReference type="ARBA" id="ARBA00022723"/>
    </source>
</evidence>
<evidence type="ECO:0000256" key="4">
    <source>
        <dbReference type="ARBA" id="ARBA00022833"/>
    </source>
</evidence>
<dbReference type="AlphaFoldDB" id="A0AB38YDC7"/>
<evidence type="ECO:0000256" key="2">
    <source>
        <dbReference type="ARBA" id="ARBA00007581"/>
    </source>
</evidence>
<dbReference type="PANTHER" id="PTHR30096:SF0">
    <property type="entry name" value="4,5-DOPA DIOXYGENASE EXTRADIOL-LIKE PROTEIN"/>
    <property type="match status" value="1"/>
</dbReference>
<evidence type="ECO:0000256" key="5">
    <source>
        <dbReference type="ARBA" id="ARBA00023002"/>
    </source>
</evidence>
<comment type="similarity">
    <text evidence="2">Belongs to the DODA-type extradiol aromatic ring-opening dioxygenase family.</text>
</comment>
<proteinExistence type="inferred from homology"/>
<evidence type="ECO:0000256" key="1">
    <source>
        <dbReference type="ARBA" id="ARBA00001947"/>
    </source>
</evidence>